<dbReference type="GO" id="GO:0004124">
    <property type="term" value="F:cysteine synthase activity"/>
    <property type="evidence" value="ECO:0007669"/>
    <property type="project" value="TreeGrafter"/>
</dbReference>
<dbReference type="Proteomes" id="UP000287447">
    <property type="component" value="Unassembled WGS sequence"/>
</dbReference>
<dbReference type="PIRSF" id="PIRSF001434">
    <property type="entry name" value="CGS"/>
    <property type="match status" value="1"/>
</dbReference>
<comment type="cofactor">
    <cofactor evidence="1 6">
        <name>pyridoxal 5'-phosphate</name>
        <dbReference type="ChEBI" id="CHEBI:597326"/>
    </cofactor>
</comment>
<dbReference type="SUPFAM" id="SSF53383">
    <property type="entry name" value="PLP-dependent transferases"/>
    <property type="match status" value="1"/>
</dbReference>
<dbReference type="PANTHER" id="PTHR43797">
    <property type="entry name" value="HOMOCYSTEINE/CYSTEINE SYNTHASE"/>
    <property type="match status" value="1"/>
</dbReference>
<dbReference type="EMBL" id="SADE01000004">
    <property type="protein sequence ID" value="RVU33732.1"/>
    <property type="molecule type" value="Genomic_DNA"/>
</dbReference>
<dbReference type="FunFam" id="3.40.640.10:FF:000035">
    <property type="entry name" value="O-succinylhomoserine sulfhydrylase"/>
    <property type="match status" value="1"/>
</dbReference>
<proteinExistence type="inferred from homology"/>
<reference evidence="8" key="1">
    <citation type="submission" date="2019-01" db="EMBL/GenBank/DDBJ databases">
        <title>Gri0909 isolated from a small marine red alga.</title>
        <authorList>
            <person name="Kim J."/>
            <person name="Jeong S.E."/>
            <person name="Jeon C.O."/>
        </authorList>
    </citation>
    <scope>NUCLEOTIDE SEQUENCE [LARGE SCALE GENOMIC DNA]</scope>
    <source>
        <strain evidence="8">Gri0909</strain>
    </source>
</reference>
<name>A0A3S3UL10_9PROT</name>
<dbReference type="GO" id="GO:0030170">
    <property type="term" value="F:pyridoxal phosphate binding"/>
    <property type="evidence" value="ECO:0007669"/>
    <property type="project" value="InterPro"/>
</dbReference>
<evidence type="ECO:0000256" key="2">
    <source>
        <dbReference type="ARBA" id="ARBA00009077"/>
    </source>
</evidence>
<evidence type="ECO:0000256" key="3">
    <source>
        <dbReference type="ARBA" id="ARBA00022679"/>
    </source>
</evidence>
<dbReference type="OrthoDB" id="9790858at2"/>
<comment type="caution">
    <text evidence="7">The sequence shown here is derived from an EMBL/GenBank/DDBJ whole genome shotgun (WGS) entry which is preliminary data.</text>
</comment>
<dbReference type="Gene3D" id="3.90.1150.10">
    <property type="entry name" value="Aspartate Aminotransferase, domain 1"/>
    <property type="match status" value="1"/>
</dbReference>
<dbReference type="GO" id="GO:0003961">
    <property type="term" value="F:O-acetylhomoserine aminocarboxypropyltransferase activity"/>
    <property type="evidence" value="ECO:0007669"/>
    <property type="project" value="UniProtKB-EC"/>
</dbReference>
<dbReference type="InterPro" id="IPR015424">
    <property type="entry name" value="PyrdxlP-dep_Trfase"/>
</dbReference>
<dbReference type="RefSeq" id="WP_127767762.1">
    <property type="nucleotide sequence ID" value="NZ_SADE01000004.1"/>
</dbReference>
<dbReference type="InterPro" id="IPR015422">
    <property type="entry name" value="PyrdxlP-dep_Trfase_small"/>
</dbReference>
<evidence type="ECO:0000256" key="4">
    <source>
        <dbReference type="ARBA" id="ARBA00022898"/>
    </source>
</evidence>
<protein>
    <submittedName>
        <fullName evidence="7">O-acetylhomoserine aminocarboxypropyltransferase</fullName>
        <ecNumber evidence="7">2.5.1.49</ecNumber>
    </submittedName>
</protein>
<evidence type="ECO:0000256" key="1">
    <source>
        <dbReference type="ARBA" id="ARBA00001933"/>
    </source>
</evidence>
<feature type="modified residue" description="N6-(pyridoxal phosphate)lysine" evidence="5">
    <location>
        <position position="210"/>
    </location>
</feature>
<comment type="similarity">
    <text evidence="2 6">Belongs to the trans-sulfuration enzymes family.</text>
</comment>
<gene>
    <name evidence="7" type="ORF">EOI86_21540</name>
</gene>
<dbReference type="AlphaFoldDB" id="A0A3S3UL10"/>
<dbReference type="CDD" id="cd00614">
    <property type="entry name" value="CGS_like"/>
    <property type="match status" value="1"/>
</dbReference>
<evidence type="ECO:0000256" key="6">
    <source>
        <dbReference type="RuleBase" id="RU362118"/>
    </source>
</evidence>
<dbReference type="Gene3D" id="3.40.640.10">
    <property type="entry name" value="Type I PLP-dependent aspartate aminotransferase-like (Major domain)"/>
    <property type="match status" value="1"/>
</dbReference>
<organism evidence="7 8">
    <name type="scientific">Hwanghaeella grinnelliae</name>
    <dbReference type="NCBI Taxonomy" id="2500179"/>
    <lineage>
        <taxon>Bacteria</taxon>
        <taxon>Pseudomonadati</taxon>
        <taxon>Pseudomonadota</taxon>
        <taxon>Alphaproteobacteria</taxon>
        <taxon>Rhodospirillales</taxon>
        <taxon>Rhodospirillaceae</taxon>
        <taxon>Hwanghaeella</taxon>
    </lineage>
</organism>
<dbReference type="EC" id="2.5.1.49" evidence="7"/>
<keyword evidence="4 5" id="KW-0663">Pyridoxal phosphate</keyword>
<sequence>MVQPDFLKFDTLALHAGQQPDPVYGARAVPIYQTTSYVFDDVDSAAALFNLEAAGHIYSRISNPTVAVLEERMAALDNGVGALACASGHAALHLIVATLMSQGSHIVASKSLYGGSINMFSHTLPRFGIETTFVDPRDPAAFKAAIQPNTRMLFAEGLGNPGLDVLDIEAVAAVAHDAGIPLVMDATFSTPFLCKPIDFGADIIMHSATKWIGGHGTAMGGIIVDAGRFDWAASQDADGKDRFPTMTEPYAGYHGIAFADEYGPHAFVMRARAEGLRDFGPALSPQNAFYLLQGLETLPLRMARHVENAGKIAAFLEGHEAVAWVSYPGLKSHPDHELAKKYLPKGPGSMLAFGVKGGRAGGAAFIESVQLFSHLANVGDAKSLVLHPATTTHRQLSAEQLKAAGVGEDLVRMSVGLEDPDDLIADLERGLRAAAKAVPQAAE</sequence>
<dbReference type="GO" id="GO:0005737">
    <property type="term" value="C:cytoplasm"/>
    <property type="evidence" value="ECO:0007669"/>
    <property type="project" value="TreeGrafter"/>
</dbReference>
<dbReference type="InterPro" id="IPR015421">
    <property type="entry name" value="PyrdxlP-dep_Trfase_major"/>
</dbReference>
<dbReference type="GO" id="GO:0019346">
    <property type="term" value="P:transsulfuration"/>
    <property type="evidence" value="ECO:0007669"/>
    <property type="project" value="InterPro"/>
</dbReference>
<dbReference type="GO" id="GO:0006535">
    <property type="term" value="P:cysteine biosynthetic process from serine"/>
    <property type="evidence" value="ECO:0007669"/>
    <property type="project" value="TreeGrafter"/>
</dbReference>
<dbReference type="GO" id="GO:0071269">
    <property type="term" value="P:L-homocysteine biosynthetic process"/>
    <property type="evidence" value="ECO:0007669"/>
    <property type="project" value="TreeGrafter"/>
</dbReference>
<dbReference type="NCBIfam" id="NF006004">
    <property type="entry name" value="PRK08134.1"/>
    <property type="match status" value="1"/>
</dbReference>
<keyword evidence="8" id="KW-1185">Reference proteome</keyword>
<dbReference type="NCBIfam" id="TIGR01326">
    <property type="entry name" value="OAH_OAS_sulfhy"/>
    <property type="match status" value="1"/>
</dbReference>
<dbReference type="InterPro" id="IPR006235">
    <property type="entry name" value="OAc-hSer/O-AcSer_sulfhydrylase"/>
</dbReference>
<dbReference type="PROSITE" id="PS00868">
    <property type="entry name" value="CYS_MET_METAB_PP"/>
    <property type="match status" value="1"/>
</dbReference>
<evidence type="ECO:0000256" key="5">
    <source>
        <dbReference type="PIRSR" id="PIRSR001434-2"/>
    </source>
</evidence>
<accession>A0A3S3UL10</accession>
<evidence type="ECO:0000313" key="7">
    <source>
        <dbReference type="EMBL" id="RVU33732.1"/>
    </source>
</evidence>
<evidence type="ECO:0000313" key="8">
    <source>
        <dbReference type="Proteomes" id="UP000287447"/>
    </source>
</evidence>
<dbReference type="InterPro" id="IPR054542">
    <property type="entry name" value="Cys_met_metab_PP"/>
</dbReference>
<dbReference type="Pfam" id="PF01053">
    <property type="entry name" value="Cys_Met_Meta_PP"/>
    <property type="match status" value="1"/>
</dbReference>
<dbReference type="InterPro" id="IPR000277">
    <property type="entry name" value="Cys/Met-Metab_PyrdxlP-dep_enz"/>
</dbReference>
<keyword evidence="3 7" id="KW-0808">Transferase</keyword>
<dbReference type="PANTHER" id="PTHR43797:SF2">
    <property type="entry name" value="HOMOCYSTEINE_CYSTEINE SYNTHASE"/>
    <property type="match status" value="1"/>
</dbReference>